<proteinExistence type="predicted"/>
<reference evidence="3 4" key="1">
    <citation type="journal article" date="2018" name="Genomics">
        <title>Molecular footprints of inshore aquatic adaptation in Indo-Pacific humpback dolphin (Sousa chinensis).</title>
        <authorList>
            <person name="Ming Y."/>
            <person name="Jian J."/>
            <person name="Yu F."/>
            <person name="Yu X."/>
            <person name="Wang J."/>
            <person name="Liu W."/>
        </authorList>
    </citation>
    <scope>NUCLEOTIDE SEQUENCE [LARGE SCALE GENOMIC DNA]</scope>
    <source>
        <strain evidence="3">MY-2018</strain>
        <tissue evidence="3">Skin</tissue>
    </source>
</reference>
<accession>A0A484H4D7</accession>
<comment type="caution">
    <text evidence="3">The sequence shown here is derived from an EMBL/GenBank/DDBJ whole genome shotgun (WGS) entry which is preliminary data.</text>
</comment>
<feature type="compositionally biased region" description="Low complexity" evidence="1">
    <location>
        <begin position="54"/>
        <end position="64"/>
    </location>
</feature>
<dbReference type="EMBL" id="QWLN02000017">
    <property type="protein sequence ID" value="TEA42758.1"/>
    <property type="molecule type" value="Genomic_DNA"/>
</dbReference>
<name>A0A484H4D7_SOUCH</name>
<dbReference type="AlphaFoldDB" id="A0A484H4D7"/>
<feature type="region of interest" description="Disordered" evidence="1">
    <location>
        <begin position="94"/>
        <end position="120"/>
    </location>
</feature>
<evidence type="ECO:0000313" key="4">
    <source>
        <dbReference type="Proteomes" id="UP000295264"/>
    </source>
</evidence>
<feature type="non-terminal residue" evidence="3">
    <location>
        <position position="192"/>
    </location>
</feature>
<evidence type="ECO:0000256" key="1">
    <source>
        <dbReference type="SAM" id="MobiDB-lite"/>
    </source>
</evidence>
<dbReference type="Proteomes" id="UP000295264">
    <property type="component" value="Unassembled WGS sequence"/>
</dbReference>
<gene>
    <name evidence="3" type="ORF">DBR06_SOUSAS1610288</name>
</gene>
<feature type="chain" id="PRO_5019732491" evidence="2">
    <location>
        <begin position="21"/>
        <end position="192"/>
    </location>
</feature>
<evidence type="ECO:0000256" key="2">
    <source>
        <dbReference type="SAM" id="SignalP"/>
    </source>
</evidence>
<evidence type="ECO:0000313" key="3">
    <source>
        <dbReference type="EMBL" id="TEA42758.1"/>
    </source>
</evidence>
<feature type="region of interest" description="Disordered" evidence="1">
    <location>
        <begin position="48"/>
        <end position="76"/>
    </location>
</feature>
<sequence>MVADLTLVLVTTMGLGLARACPVPTTTRKGFDIGVVALAEGLELQLPPLPQDPGPEAAAGVGAPHSLGGGAGSDTEGSWGRWLTHPWITSWTRPFTRCTTSTPSSRPASRLSPQQAPGPRSHFQYQLHWLQEAPKKVSDPGRGWMPGPWVRRRLTPGQWETTFSSLPQEFQDGLKASVTFILFHLLTWDLNC</sequence>
<organism evidence="3 4">
    <name type="scientific">Sousa chinensis</name>
    <name type="common">Indo-pacific humpbacked dolphin</name>
    <name type="synonym">Steno chinensis</name>
    <dbReference type="NCBI Taxonomy" id="103600"/>
    <lineage>
        <taxon>Eukaryota</taxon>
        <taxon>Metazoa</taxon>
        <taxon>Chordata</taxon>
        <taxon>Craniata</taxon>
        <taxon>Vertebrata</taxon>
        <taxon>Euteleostomi</taxon>
        <taxon>Mammalia</taxon>
        <taxon>Eutheria</taxon>
        <taxon>Laurasiatheria</taxon>
        <taxon>Artiodactyla</taxon>
        <taxon>Whippomorpha</taxon>
        <taxon>Cetacea</taxon>
        <taxon>Odontoceti</taxon>
        <taxon>Delphinidae</taxon>
        <taxon>Sousa</taxon>
    </lineage>
</organism>
<protein>
    <submittedName>
        <fullName evidence="3">Uncharacterized protein</fullName>
    </submittedName>
</protein>
<feature type="compositionally biased region" description="Low complexity" evidence="1">
    <location>
        <begin position="94"/>
        <end position="113"/>
    </location>
</feature>
<keyword evidence="2" id="KW-0732">Signal</keyword>
<keyword evidence="4" id="KW-1185">Reference proteome</keyword>
<feature type="signal peptide" evidence="2">
    <location>
        <begin position="1"/>
        <end position="20"/>
    </location>
</feature>